<sequence length="216" mass="22822">MQQWQVPCAAARAAGGPLDVLYLADPSNSYYLQDPRGGWEGLAHYGALIDAHAAPYESVLMLGSSMGATAALQHAHRAARVLAFGPRVDLRRSHGSFVPDAAKNACAQAIDRALEQHAREHASGGGTANGGTGTSGNDGTGVGRVAVHVGSGNLEDMTQAARVRGRRAVVVVEHDTFHHNVPMHLEREGLLVPLLKRELVELVRELVRVPAALPAS</sequence>
<feature type="region of interest" description="Disordered" evidence="1">
    <location>
        <begin position="117"/>
        <end position="143"/>
    </location>
</feature>
<dbReference type="EMBL" id="JWZX01003247">
    <property type="protein sequence ID" value="KOO22829.1"/>
    <property type="molecule type" value="Genomic_DNA"/>
</dbReference>
<accession>A0A0M0J8A8</accession>
<keyword evidence="3" id="KW-1185">Reference proteome</keyword>
<evidence type="ECO:0000313" key="2">
    <source>
        <dbReference type="EMBL" id="KOO22829.1"/>
    </source>
</evidence>
<dbReference type="AlphaFoldDB" id="A0A0M0J8A8"/>
<evidence type="ECO:0008006" key="4">
    <source>
        <dbReference type="Google" id="ProtNLM"/>
    </source>
</evidence>
<name>A0A0M0J8A8_9EUKA</name>
<organism evidence="2 3">
    <name type="scientific">Chrysochromulina tobinii</name>
    <dbReference type="NCBI Taxonomy" id="1460289"/>
    <lineage>
        <taxon>Eukaryota</taxon>
        <taxon>Haptista</taxon>
        <taxon>Haptophyta</taxon>
        <taxon>Prymnesiophyceae</taxon>
        <taxon>Prymnesiales</taxon>
        <taxon>Chrysochromulinaceae</taxon>
        <taxon>Chrysochromulina</taxon>
    </lineage>
</organism>
<feature type="compositionally biased region" description="Gly residues" evidence="1">
    <location>
        <begin position="123"/>
        <end position="142"/>
    </location>
</feature>
<dbReference type="SUPFAM" id="SSF53474">
    <property type="entry name" value="alpha/beta-Hydrolases"/>
    <property type="match status" value="1"/>
</dbReference>
<dbReference type="Proteomes" id="UP000037460">
    <property type="component" value="Unassembled WGS sequence"/>
</dbReference>
<gene>
    <name evidence="2" type="ORF">Ctob_002161</name>
</gene>
<evidence type="ECO:0000313" key="3">
    <source>
        <dbReference type="Proteomes" id="UP000037460"/>
    </source>
</evidence>
<dbReference type="OrthoDB" id="676979at2759"/>
<reference evidence="3" key="1">
    <citation type="journal article" date="2015" name="PLoS Genet.">
        <title>Genome Sequence and Transcriptome Analyses of Chrysochromulina tobin: Metabolic Tools for Enhanced Algal Fitness in the Prominent Order Prymnesiales (Haptophyceae).</title>
        <authorList>
            <person name="Hovde B.T."/>
            <person name="Deodato C.R."/>
            <person name="Hunsperger H.M."/>
            <person name="Ryken S.A."/>
            <person name="Yost W."/>
            <person name="Jha R.K."/>
            <person name="Patterson J."/>
            <person name="Monnat R.J. Jr."/>
            <person name="Barlow S.B."/>
            <person name="Starkenburg S.R."/>
            <person name="Cattolico R.A."/>
        </authorList>
    </citation>
    <scope>NUCLEOTIDE SEQUENCE</scope>
    <source>
        <strain evidence="3">CCMP291</strain>
    </source>
</reference>
<comment type="caution">
    <text evidence="2">The sequence shown here is derived from an EMBL/GenBank/DDBJ whole genome shotgun (WGS) entry which is preliminary data.</text>
</comment>
<dbReference type="InterPro" id="IPR029058">
    <property type="entry name" value="AB_hydrolase_fold"/>
</dbReference>
<evidence type="ECO:0000256" key="1">
    <source>
        <dbReference type="SAM" id="MobiDB-lite"/>
    </source>
</evidence>
<proteinExistence type="predicted"/>
<protein>
    <recommendedName>
        <fullName evidence="4">AB hydrolase-1 domain-containing protein</fullName>
    </recommendedName>
</protein>